<proteinExistence type="predicted"/>
<dbReference type="OrthoDB" id="3166386at2759"/>
<keyword evidence="1" id="KW-1133">Transmembrane helix</keyword>
<dbReference type="AlphaFoldDB" id="A0A0D2BZE2"/>
<gene>
    <name evidence="2" type="ORF">PV08_03877</name>
</gene>
<keyword evidence="1" id="KW-0472">Membrane</keyword>
<keyword evidence="3" id="KW-1185">Reference proteome</keyword>
<evidence type="ECO:0000313" key="3">
    <source>
        <dbReference type="Proteomes" id="UP000053328"/>
    </source>
</evidence>
<organism evidence="2 3">
    <name type="scientific">Exophiala spinifera</name>
    <dbReference type="NCBI Taxonomy" id="91928"/>
    <lineage>
        <taxon>Eukaryota</taxon>
        <taxon>Fungi</taxon>
        <taxon>Dikarya</taxon>
        <taxon>Ascomycota</taxon>
        <taxon>Pezizomycotina</taxon>
        <taxon>Eurotiomycetes</taxon>
        <taxon>Chaetothyriomycetidae</taxon>
        <taxon>Chaetothyriales</taxon>
        <taxon>Herpotrichiellaceae</taxon>
        <taxon>Exophiala</taxon>
    </lineage>
</organism>
<dbReference type="GeneID" id="27330960"/>
<protein>
    <submittedName>
        <fullName evidence="2">Uncharacterized protein</fullName>
    </submittedName>
</protein>
<keyword evidence="1" id="KW-0812">Transmembrane</keyword>
<dbReference type="VEuPathDB" id="FungiDB:PV08_03877"/>
<dbReference type="HOGENOM" id="CLU_035045_0_0_1"/>
<evidence type="ECO:0000313" key="2">
    <source>
        <dbReference type="EMBL" id="KIW16689.1"/>
    </source>
</evidence>
<reference evidence="2 3" key="1">
    <citation type="submission" date="2015-01" db="EMBL/GenBank/DDBJ databases">
        <title>The Genome Sequence of Exophiala spinifera CBS89968.</title>
        <authorList>
            <consortium name="The Broad Institute Genomics Platform"/>
            <person name="Cuomo C."/>
            <person name="de Hoog S."/>
            <person name="Gorbushina A."/>
            <person name="Stielow B."/>
            <person name="Teixiera M."/>
            <person name="Abouelleil A."/>
            <person name="Chapman S.B."/>
            <person name="Priest M."/>
            <person name="Young S.K."/>
            <person name="Wortman J."/>
            <person name="Nusbaum C."/>
            <person name="Birren B."/>
        </authorList>
    </citation>
    <scope>NUCLEOTIDE SEQUENCE [LARGE SCALE GENOMIC DNA]</scope>
    <source>
        <strain evidence="2 3">CBS 89968</strain>
    </source>
</reference>
<dbReference type="Proteomes" id="UP000053328">
    <property type="component" value="Unassembled WGS sequence"/>
</dbReference>
<accession>A0A0D2BZE2</accession>
<name>A0A0D2BZE2_9EURO</name>
<dbReference type="RefSeq" id="XP_016236905.1">
    <property type="nucleotide sequence ID" value="XM_016378228.1"/>
</dbReference>
<dbReference type="EMBL" id="KN847494">
    <property type="protein sequence ID" value="KIW16689.1"/>
    <property type="molecule type" value="Genomic_DNA"/>
</dbReference>
<dbReference type="STRING" id="91928.A0A0D2BZE2"/>
<sequence>MASATDIITYVGVPLAVLGVLPILYTFMLAVLTQRRIRASLLCHGHRPVSRTRPNDGFTIRSSPMTSLIEVELPKYTIAPLERNHDDYWKSTDAGEEQTGEEHRLLGRAETTMSMMEEGRVLGFLRGGSWRAFHWKRLMVGRKLYRIQYEDELREPPAEIEFSDLIHFLLDWGAVPDAMGWEKLKSGGLWTPAGTTLLRKPGDAEDKTAGNADWVLRTTMPDESDGVLSVTIRWTKETTALTDTRGVASLPPGWGRLNQPRQLEPRDKLKEDVKDLPSRIEEMKAADKYSIDSSSLRFRTEDNRVQRIHWEQKHVETGFIREPFPTYERSVASLWFTCASSALLSRKQSSGGLWAFEIPAEIRTFVRKESIPCGVLVTLGILAETDAPQWSSEPESAVRDATMNMSNRHFQRFQARVAAERLEATMPPEQARIHRMNREAAERRDQMNDMTESLRFREERNERRIQEAIASPRMSIKAAFEACLAWLIQQGEVGREWTLEQLVEAILYLLVVDQSNNDQGEARKVSRILDEWQAWTTAGGMKKQQVKLLEENKTAFCFAAALVAVVSECADSDSGHGKAGADMLECLRLWRKVRLG</sequence>
<evidence type="ECO:0000256" key="1">
    <source>
        <dbReference type="SAM" id="Phobius"/>
    </source>
</evidence>
<feature type="transmembrane region" description="Helical" evidence="1">
    <location>
        <begin position="7"/>
        <end position="32"/>
    </location>
</feature>